<dbReference type="Proteomes" id="UP000516117">
    <property type="component" value="Chromosome"/>
</dbReference>
<comment type="similarity">
    <text evidence="1 8 9">Belongs to the universal ribosomal protein uS8 family.</text>
</comment>
<keyword evidence="11" id="KW-1185">Reference proteome</keyword>
<evidence type="ECO:0000256" key="2">
    <source>
        <dbReference type="ARBA" id="ARBA00022730"/>
    </source>
</evidence>
<evidence type="ECO:0000256" key="3">
    <source>
        <dbReference type="ARBA" id="ARBA00022884"/>
    </source>
</evidence>
<keyword evidence="2 8" id="KW-0699">rRNA-binding</keyword>
<dbReference type="RefSeq" id="WP_187721375.1">
    <property type="nucleotide sequence ID" value="NZ_BAABBL010000001.1"/>
</dbReference>
<sequence>MTMTDPIADMLTRLRNANQAYQDSTSMPSSKIKVNIAEILKKNGYIAAYELTEVEGQVGKVLKVTLKYGDSRERALAGLKRVSKPGLRVYRKADELPKVLGGLGIAIISTSQGLLTDRDAKAKSVGGEVLAYIW</sequence>
<evidence type="ECO:0000313" key="10">
    <source>
        <dbReference type="EMBL" id="QNP56263.1"/>
    </source>
</evidence>
<name>A0A7H0H6U7_9ACTN</name>
<dbReference type="GO" id="GO:0005840">
    <property type="term" value="C:ribosome"/>
    <property type="evidence" value="ECO:0007669"/>
    <property type="project" value="UniProtKB-KW"/>
</dbReference>
<dbReference type="GO" id="GO:1990904">
    <property type="term" value="C:ribonucleoprotein complex"/>
    <property type="evidence" value="ECO:0007669"/>
    <property type="project" value="UniProtKB-KW"/>
</dbReference>
<dbReference type="Pfam" id="PF00410">
    <property type="entry name" value="Ribosomal_S8"/>
    <property type="match status" value="1"/>
</dbReference>
<evidence type="ECO:0000256" key="5">
    <source>
        <dbReference type="ARBA" id="ARBA00023274"/>
    </source>
</evidence>
<dbReference type="Gene3D" id="3.30.1490.10">
    <property type="match status" value="1"/>
</dbReference>
<evidence type="ECO:0000256" key="9">
    <source>
        <dbReference type="RuleBase" id="RU003660"/>
    </source>
</evidence>
<dbReference type="EMBL" id="CP060789">
    <property type="protein sequence ID" value="QNP56263.1"/>
    <property type="molecule type" value="Genomic_DNA"/>
</dbReference>
<dbReference type="PROSITE" id="PS00053">
    <property type="entry name" value="RIBOSOMAL_S8"/>
    <property type="match status" value="1"/>
</dbReference>
<dbReference type="InterPro" id="IPR047863">
    <property type="entry name" value="Ribosomal_uS8_CS"/>
</dbReference>
<dbReference type="GO" id="GO:0003735">
    <property type="term" value="F:structural constituent of ribosome"/>
    <property type="evidence" value="ECO:0007669"/>
    <property type="project" value="InterPro"/>
</dbReference>
<evidence type="ECO:0000256" key="8">
    <source>
        <dbReference type="HAMAP-Rule" id="MF_01302"/>
    </source>
</evidence>
<evidence type="ECO:0000256" key="7">
    <source>
        <dbReference type="ARBA" id="ARBA00046740"/>
    </source>
</evidence>
<gene>
    <name evidence="8 10" type="primary">rpsH</name>
    <name evidence="10" type="ORF">H9L22_01920</name>
</gene>
<dbReference type="InterPro" id="IPR000630">
    <property type="entry name" value="Ribosomal_uS8"/>
</dbReference>
<dbReference type="GO" id="GO:0005737">
    <property type="term" value="C:cytoplasm"/>
    <property type="evidence" value="ECO:0007669"/>
    <property type="project" value="UniProtKB-ARBA"/>
</dbReference>
<dbReference type="KEGG" id="tdf:H9L22_01920"/>
<evidence type="ECO:0000256" key="4">
    <source>
        <dbReference type="ARBA" id="ARBA00022980"/>
    </source>
</evidence>
<dbReference type="SUPFAM" id="SSF56047">
    <property type="entry name" value="Ribosomal protein S8"/>
    <property type="match status" value="1"/>
</dbReference>
<dbReference type="GO" id="GO:0019843">
    <property type="term" value="F:rRNA binding"/>
    <property type="evidence" value="ECO:0007669"/>
    <property type="project" value="UniProtKB-UniRule"/>
</dbReference>
<dbReference type="AlphaFoldDB" id="A0A7H0H6U7"/>
<keyword evidence="3 8" id="KW-0694">RNA-binding</keyword>
<evidence type="ECO:0000256" key="6">
    <source>
        <dbReference type="ARBA" id="ARBA00035258"/>
    </source>
</evidence>
<evidence type="ECO:0000256" key="1">
    <source>
        <dbReference type="ARBA" id="ARBA00006471"/>
    </source>
</evidence>
<organism evidence="10 11">
    <name type="scientific">Tessaracoccus defluvii</name>
    <dbReference type="NCBI Taxonomy" id="1285901"/>
    <lineage>
        <taxon>Bacteria</taxon>
        <taxon>Bacillati</taxon>
        <taxon>Actinomycetota</taxon>
        <taxon>Actinomycetes</taxon>
        <taxon>Propionibacteriales</taxon>
        <taxon>Propionibacteriaceae</taxon>
        <taxon>Tessaracoccus</taxon>
    </lineage>
</organism>
<dbReference type="FunFam" id="3.30.1370.30:FF:000002">
    <property type="entry name" value="30S ribosomal protein S8"/>
    <property type="match status" value="1"/>
</dbReference>
<keyword evidence="5 8" id="KW-0687">Ribonucleoprotein</keyword>
<protein>
    <recommendedName>
        <fullName evidence="6 8">Small ribosomal subunit protein uS8</fullName>
    </recommendedName>
</protein>
<dbReference type="InterPro" id="IPR035987">
    <property type="entry name" value="Ribosomal_uS8_sf"/>
</dbReference>
<dbReference type="NCBIfam" id="NF001109">
    <property type="entry name" value="PRK00136.1"/>
    <property type="match status" value="1"/>
</dbReference>
<comment type="subunit">
    <text evidence="7 8">Part of the 30S ribosomal subunit. Contacts proteins S5 and S12.</text>
</comment>
<reference evidence="10 11" key="1">
    <citation type="submission" date="2020-08" db="EMBL/GenBank/DDBJ databases">
        <title>Genome sequence of Tessaracoccus defluvii JCM 17540T.</title>
        <authorList>
            <person name="Hyun D.-W."/>
            <person name="Bae J.-W."/>
        </authorList>
    </citation>
    <scope>NUCLEOTIDE SEQUENCE [LARGE SCALE GENOMIC DNA]</scope>
    <source>
        <strain evidence="10 11">JCM 17540</strain>
    </source>
</reference>
<dbReference type="HAMAP" id="MF_01302_B">
    <property type="entry name" value="Ribosomal_uS8_B"/>
    <property type="match status" value="1"/>
</dbReference>
<comment type="function">
    <text evidence="8">One of the primary rRNA binding proteins, it binds directly to 16S rRNA central domain where it helps coordinate assembly of the platform of the 30S subunit.</text>
</comment>
<keyword evidence="4 8" id="KW-0689">Ribosomal protein</keyword>
<accession>A0A7H0H6U7</accession>
<proteinExistence type="inferred from homology"/>
<dbReference type="FunFam" id="3.30.1490.10:FF:000001">
    <property type="entry name" value="30S ribosomal protein S8"/>
    <property type="match status" value="1"/>
</dbReference>
<dbReference type="Gene3D" id="3.30.1370.30">
    <property type="match status" value="1"/>
</dbReference>
<dbReference type="PANTHER" id="PTHR11758">
    <property type="entry name" value="40S RIBOSOMAL PROTEIN S15A"/>
    <property type="match status" value="1"/>
</dbReference>
<dbReference type="GO" id="GO:0006412">
    <property type="term" value="P:translation"/>
    <property type="evidence" value="ECO:0007669"/>
    <property type="project" value="UniProtKB-UniRule"/>
</dbReference>
<evidence type="ECO:0000313" key="11">
    <source>
        <dbReference type="Proteomes" id="UP000516117"/>
    </source>
</evidence>